<evidence type="ECO:0000313" key="2">
    <source>
        <dbReference type="Proteomes" id="UP000594118"/>
    </source>
</evidence>
<evidence type="ECO:0008006" key="3">
    <source>
        <dbReference type="Google" id="ProtNLM"/>
    </source>
</evidence>
<organism evidence="1 2">
    <name type="scientific">Pseudooceanicola spongiae</name>
    <dbReference type="NCBI Taxonomy" id="2613965"/>
    <lineage>
        <taxon>Bacteria</taxon>
        <taxon>Pseudomonadati</taxon>
        <taxon>Pseudomonadota</taxon>
        <taxon>Alphaproteobacteria</taxon>
        <taxon>Rhodobacterales</taxon>
        <taxon>Paracoccaceae</taxon>
        <taxon>Pseudooceanicola</taxon>
    </lineage>
</organism>
<reference evidence="1 2" key="1">
    <citation type="submission" date="2019-10" db="EMBL/GenBank/DDBJ databases">
        <title>Pseudopuniceibacterium sp. HQ09 islated from Antarctica.</title>
        <authorList>
            <person name="Liao L."/>
            <person name="Su S."/>
            <person name="Chen B."/>
            <person name="Yu Y."/>
        </authorList>
    </citation>
    <scope>NUCLEOTIDE SEQUENCE [LARGE SCALE GENOMIC DNA]</scope>
    <source>
        <strain evidence="1 2">HQ09</strain>
    </source>
</reference>
<sequence length="182" mass="19110">METLVHKGPGHMRKTIPVVVIAALTLAGCATIRNSRANPANWFGRSYSAPVNTTAGTANPLIPERLLSSKKEVVDRRDPVARIDTLDIEKVPGGAIIRVSATAAYQGSFQVGLVPQSVDGPVDGVAQYTLKAYLPVTRGGLLPVGTDASRKVVAATRLSDIELSGVSKIEVVGGQNALSKTR</sequence>
<keyword evidence="2" id="KW-1185">Reference proteome</keyword>
<name>A0A7L9WLX6_9RHOB</name>
<dbReference type="EMBL" id="CP045201">
    <property type="protein sequence ID" value="QOL80070.1"/>
    <property type="molecule type" value="Genomic_DNA"/>
</dbReference>
<protein>
    <recommendedName>
        <fullName evidence="3">Lipoprotein</fullName>
    </recommendedName>
</protein>
<accession>A0A7L9WLX6</accession>
<dbReference type="RefSeq" id="WP_226941846.1">
    <property type="nucleotide sequence ID" value="NZ_CP045201.1"/>
</dbReference>
<evidence type="ECO:0000313" key="1">
    <source>
        <dbReference type="EMBL" id="QOL80070.1"/>
    </source>
</evidence>
<dbReference type="KEGG" id="pshq:F3W81_04070"/>
<dbReference type="PROSITE" id="PS51257">
    <property type="entry name" value="PROKAR_LIPOPROTEIN"/>
    <property type="match status" value="1"/>
</dbReference>
<dbReference type="AlphaFoldDB" id="A0A7L9WLX6"/>
<proteinExistence type="predicted"/>
<gene>
    <name evidence="1" type="ORF">F3W81_04070</name>
</gene>
<dbReference type="Proteomes" id="UP000594118">
    <property type="component" value="Chromosome"/>
</dbReference>